<accession>Q5GU01</accession>
<gene>
    <name evidence="2" type="ordered locus">XOO4568</name>
</gene>
<dbReference type="HOGENOM" id="CLU_2072226_0_0_6"/>
<evidence type="ECO:0000313" key="3">
    <source>
        <dbReference type="Proteomes" id="UP000006735"/>
    </source>
</evidence>
<keyword evidence="2" id="KW-0456">Lyase</keyword>
<organism evidence="2 3">
    <name type="scientific">Xanthomonas oryzae pv. oryzae (strain KACC10331 / KXO85)</name>
    <dbReference type="NCBI Taxonomy" id="291331"/>
    <lineage>
        <taxon>Bacteria</taxon>
        <taxon>Pseudomonadati</taxon>
        <taxon>Pseudomonadota</taxon>
        <taxon>Gammaproteobacteria</taxon>
        <taxon>Lysobacterales</taxon>
        <taxon>Lysobacteraceae</taxon>
        <taxon>Xanthomonas</taxon>
    </lineage>
</organism>
<dbReference type="SUPFAM" id="SSF54593">
    <property type="entry name" value="Glyoxalase/Bleomycin resistance protein/Dihydroxybiphenyl dioxygenase"/>
    <property type="match status" value="1"/>
</dbReference>
<evidence type="ECO:0000313" key="2">
    <source>
        <dbReference type="EMBL" id="AAW77822.1"/>
    </source>
</evidence>
<dbReference type="GO" id="GO:0016829">
    <property type="term" value="F:lyase activity"/>
    <property type="evidence" value="ECO:0007669"/>
    <property type="project" value="UniProtKB-KW"/>
</dbReference>
<sequence length="118" mass="13126">MLHMSHRRSLHDGHAAAAQVRRVSPRLTRPTPEALRSAARHRRVPWEPCNMSIALVRLILYVHDVGAVKAFYQTHVALSVTKEIADEWVVLAAGGIELALHQVGKPNDSSRRHVHPAA</sequence>
<keyword evidence="3" id="KW-1185">Reference proteome</keyword>
<dbReference type="Proteomes" id="UP000006735">
    <property type="component" value="Chromosome"/>
</dbReference>
<dbReference type="InterPro" id="IPR029068">
    <property type="entry name" value="Glyas_Bleomycin-R_OHBP_Dase"/>
</dbReference>
<protein>
    <submittedName>
        <fullName evidence="2">Lactoylglutathione lyase and related lyases</fullName>
    </submittedName>
</protein>
<dbReference type="EMBL" id="AE013598">
    <property type="protein sequence ID" value="AAW77822.1"/>
    <property type="molecule type" value="Genomic_DNA"/>
</dbReference>
<feature type="region of interest" description="Disordered" evidence="1">
    <location>
        <begin position="1"/>
        <end position="40"/>
    </location>
</feature>
<dbReference type="AlphaFoldDB" id="Q5GU01"/>
<proteinExistence type="predicted"/>
<dbReference type="STRING" id="291331.XOO4568"/>
<reference evidence="2 3" key="1">
    <citation type="journal article" date="2005" name="Nucleic Acids Res.">
        <title>The genome sequence of Xanthomonas oryzae pathovar oryzae KACC10331, the bacterial blight pathogen of rice.</title>
        <authorList>
            <person name="Lee B.M."/>
            <person name="Park Y.J."/>
            <person name="Park D.S."/>
            <person name="Kang H.W."/>
            <person name="Kim J.G."/>
            <person name="Song E.S."/>
            <person name="Park I.C."/>
            <person name="Yoon U.H."/>
            <person name="Hahn J.H."/>
            <person name="Koo B.S."/>
            <person name="Lee G.B."/>
            <person name="Kim H."/>
            <person name="Park H.S."/>
            <person name="Yoon K.O."/>
            <person name="Kim J.H."/>
            <person name="Jung C.H."/>
            <person name="Koh N.H."/>
            <person name="Seo J.S."/>
            <person name="Go S.J."/>
        </authorList>
    </citation>
    <scope>NUCLEOTIDE SEQUENCE [LARGE SCALE GENOMIC DNA]</scope>
    <source>
        <strain evidence="3">KACC10331 / KXO85</strain>
    </source>
</reference>
<dbReference type="KEGG" id="xoo:XOO4568"/>
<name>Q5GU01_XANOR</name>
<dbReference type="Gene3D" id="3.10.180.10">
    <property type="entry name" value="2,3-Dihydroxybiphenyl 1,2-Dioxygenase, domain 1"/>
    <property type="match status" value="1"/>
</dbReference>
<evidence type="ECO:0000256" key="1">
    <source>
        <dbReference type="SAM" id="MobiDB-lite"/>
    </source>
</evidence>